<evidence type="ECO:0000313" key="5">
    <source>
        <dbReference type="EMBL" id="CAB4746600.1"/>
    </source>
</evidence>
<evidence type="ECO:0000259" key="3">
    <source>
        <dbReference type="PROSITE" id="PS51186"/>
    </source>
</evidence>
<dbReference type="InterPro" id="IPR006464">
    <property type="entry name" value="AcTrfase_RimI/Ard1"/>
</dbReference>
<dbReference type="EMBL" id="CAEZWT010000001">
    <property type="protein sequence ID" value="CAB4654522.1"/>
    <property type="molecule type" value="Genomic_DNA"/>
</dbReference>
<reference evidence="4" key="1">
    <citation type="submission" date="2020-05" db="EMBL/GenBank/DDBJ databases">
        <authorList>
            <person name="Chiriac C."/>
            <person name="Salcher M."/>
            <person name="Ghai R."/>
            <person name="Kavagutti S V."/>
        </authorList>
    </citation>
    <scope>NUCLEOTIDE SEQUENCE</scope>
</reference>
<dbReference type="InterPro" id="IPR000182">
    <property type="entry name" value="GNAT_dom"/>
</dbReference>
<dbReference type="SUPFAM" id="SSF55729">
    <property type="entry name" value="Acyl-CoA N-acyltransferases (Nat)"/>
    <property type="match status" value="1"/>
</dbReference>
<dbReference type="AlphaFoldDB" id="A0A6J6KYH2"/>
<keyword evidence="2" id="KW-0012">Acyltransferase</keyword>
<dbReference type="PROSITE" id="PS51186">
    <property type="entry name" value="GNAT"/>
    <property type="match status" value="1"/>
</dbReference>
<dbReference type="InterPro" id="IPR016181">
    <property type="entry name" value="Acyl_CoA_acyltransferase"/>
</dbReference>
<evidence type="ECO:0000256" key="2">
    <source>
        <dbReference type="ARBA" id="ARBA00023315"/>
    </source>
</evidence>
<protein>
    <submittedName>
        <fullName evidence="4">Unannotated protein</fullName>
    </submittedName>
</protein>
<accession>A0A6J6KYH2</accession>
<dbReference type="Pfam" id="PF00583">
    <property type="entry name" value="Acetyltransf_1"/>
    <property type="match status" value="1"/>
</dbReference>
<organism evidence="4">
    <name type="scientific">freshwater metagenome</name>
    <dbReference type="NCBI Taxonomy" id="449393"/>
    <lineage>
        <taxon>unclassified sequences</taxon>
        <taxon>metagenomes</taxon>
        <taxon>ecological metagenomes</taxon>
    </lineage>
</organism>
<evidence type="ECO:0000256" key="1">
    <source>
        <dbReference type="ARBA" id="ARBA00022679"/>
    </source>
</evidence>
<dbReference type="PANTHER" id="PTHR43877">
    <property type="entry name" value="AMINOALKYLPHOSPHONATE N-ACETYLTRANSFERASE-RELATED-RELATED"/>
    <property type="match status" value="1"/>
</dbReference>
<dbReference type="InterPro" id="IPR050832">
    <property type="entry name" value="Bact_Acetyltransf"/>
</dbReference>
<feature type="domain" description="N-acetyltransferase" evidence="3">
    <location>
        <begin position="2"/>
        <end position="151"/>
    </location>
</feature>
<proteinExistence type="predicted"/>
<dbReference type="CDD" id="cd04301">
    <property type="entry name" value="NAT_SF"/>
    <property type="match status" value="1"/>
</dbReference>
<sequence>MIDYRDMNALDVPVVASMERAIYPDAPWSVGQFKEEMAGVPRNRYYIVATNSKSEIVGYAGVFASDVGVAADIHTLTVSPDYRKRGIGRAMLNQLIAWAITRQSTSIFLEMREDNAEANPLYLSAGFVPISRRPDYYGTGLHAVVMKKDLV</sequence>
<dbReference type="NCBIfam" id="TIGR01575">
    <property type="entry name" value="rimI"/>
    <property type="match status" value="1"/>
</dbReference>
<dbReference type="GO" id="GO:0008080">
    <property type="term" value="F:N-acetyltransferase activity"/>
    <property type="evidence" value="ECO:0007669"/>
    <property type="project" value="InterPro"/>
</dbReference>
<evidence type="ECO:0000313" key="6">
    <source>
        <dbReference type="EMBL" id="CAB4865882.1"/>
    </source>
</evidence>
<name>A0A6J6KYH2_9ZZZZ</name>
<dbReference type="EMBL" id="CAEZZC010000005">
    <property type="protein sequence ID" value="CAB4746600.1"/>
    <property type="molecule type" value="Genomic_DNA"/>
</dbReference>
<dbReference type="EMBL" id="CAFBLE010000005">
    <property type="protein sequence ID" value="CAB4865882.1"/>
    <property type="molecule type" value="Genomic_DNA"/>
</dbReference>
<evidence type="ECO:0000313" key="7">
    <source>
        <dbReference type="EMBL" id="CAB4922935.1"/>
    </source>
</evidence>
<dbReference type="EMBL" id="CAFBMV010000005">
    <property type="protein sequence ID" value="CAB4922935.1"/>
    <property type="molecule type" value="Genomic_DNA"/>
</dbReference>
<dbReference type="EMBL" id="CAFBQL010000005">
    <property type="protein sequence ID" value="CAB5058462.1"/>
    <property type="molecule type" value="Genomic_DNA"/>
</dbReference>
<gene>
    <name evidence="4" type="ORF">UFOPK2289_00021</name>
    <name evidence="5" type="ORF">UFOPK2822_00544</name>
    <name evidence="6" type="ORF">UFOPK3346_00738</name>
    <name evidence="7" type="ORF">UFOPK3670_00778</name>
    <name evidence="8" type="ORF">UFOPK4308_00825</name>
</gene>
<evidence type="ECO:0000313" key="8">
    <source>
        <dbReference type="EMBL" id="CAB5058462.1"/>
    </source>
</evidence>
<dbReference type="Gene3D" id="3.40.630.30">
    <property type="match status" value="1"/>
</dbReference>
<evidence type="ECO:0000313" key="4">
    <source>
        <dbReference type="EMBL" id="CAB4654522.1"/>
    </source>
</evidence>
<keyword evidence="1" id="KW-0808">Transferase</keyword>